<dbReference type="PIRSF" id="PIRSF009320">
    <property type="entry name" value="Nuc_binding_HP_1000"/>
    <property type="match status" value="1"/>
</dbReference>
<dbReference type="Proteomes" id="UP000602124">
    <property type="component" value="Unassembled WGS sequence"/>
</dbReference>
<organism evidence="2 3">
    <name type="scientific">Devosia sediminis</name>
    <dbReference type="NCBI Taxonomy" id="2798801"/>
    <lineage>
        <taxon>Bacteria</taxon>
        <taxon>Pseudomonadati</taxon>
        <taxon>Pseudomonadota</taxon>
        <taxon>Alphaproteobacteria</taxon>
        <taxon>Hyphomicrobiales</taxon>
        <taxon>Devosiaceae</taxon>
        <taxon>Devosia</taxon>
    </lineage>
</organism>
<dbReference type="SUPFAM" id="SSF52540">
    <property type="entry name" value="P-loop containing nucleoside triphosphate hydrolases"/>
    <property type="match status" value="1"/>
</dbReference>
<sequence length="245" mass="27079">MAVYINQGGQDSVMPRSHDTKPIQLPPSFNRFILLMGASKGGSGKSTLGVNLAVTAYVCGLKTIIFDTDIEGDSGQQSCMRWAKLRGADGVVVRRARLERIDEAILWAERNGFTFIVIDTPGRDMAGMKQALNLADFMLTPSQPSPLDLQATEPIRRLWAVSTTPSSIALNMVIRDTLPRTRHYVARYAEQGAVLPAFVGRRVQYMDAMERGLGVSEYMPDDIGDREMRQLLTAIFAEAQKRKAA</sequence>
<dbReference type="InterPro" id="IPR027417">
    <property type="entry name" value="P-loop_NTPase"/>
</dbReference>
<evidence type="ECO:0000313" key="2">
    <source>
        <dbReference type="EMBL" id="MBJ3786847.1"/>
    </source>
</evidence>
<dbReference type="Pfam" id="PF01656">
    <property type="entry name" value="CbiA"/>
    <property type="match status" value="1"/>
</dbReference>
<keyword evidence="3" id="KW-1185">Reference proteome</keyword>
<dbReference type="CDD" id="cd02042">
    <property type="entry name" value="ParAB_family"/>
    <property type="match status" value="1"/>
</dbReference>
<dbReference type="InterPro" id="IPR002586">
    <property type="entry name" value="CobQ/CobB/MinD/ParA_Nub-bd_dom"/>
</dbReference>
<protein>
    <submittedName>
        <fullName evidence="2">ParA family protein</fullName>
    </submittedName>
</protein>
<accession>A0A934IYN4</accession>
<dbReference type="AlphaFoldDB" id="A0A934IYN4"/>
<reference evidence="2" key="1">
    <citation type="submission" date="2020-12" db="EMBL/GenBank/DDBJ databases">
        <title>Devosia sp. MSA67 isolated from Mo River.</title>
        <authorList>
            <person name="Ma F."/>
            <person name="Zi Z."/>
        </authorList>
    </citation>
    <scope>NUCLEOTIDE SEQUENCE</scope>
    <source>
        <strain evidence="2">MSA67</strain>
    </source>
</reference>
<feature type="domain" description="CobQ/CobB/MinD/ParA nucleotide binding" evidence="1">
    <location>
        <begin position="39"/>
        <end position="213"/>
    </location>
</feature>
<evidence type="ECO:0000313" key="3">
    <source>
        <dbReference type="Proteomes" id="UP000602124"/>
    </source>
</evidence>
<gene>
    <name evidence="2" type="ORF">JEQ47_19135</name>
</gene>
<comment type="caution">
    <text evidence="2">The sequence shown here is derived from an EMBL/GenBank/DDBJ whole genome shotgun (WGS) entry which is preliminary data.</text>
</comment>
<dbReference type="InterPro" id="IPR050678">
    <property type="entry name" value="DNA_Partitioning_ATPase"/>
</dbReference>
<dbReference type="EMBL" id="JAEKMH010000006">
    <property type="protein sequence ID" value="MBJ3786847.1"/>
    <property type="molecule type" value="Genomic_DNA"/>
</dbReference>
<dbReference type="PANTHER" id="PTHR13696">
    <property type="entry name" value="P-LOOP CONTAINING NUCLEOSIDE TRIPHOSPHATE HYDROLASE"/>
    <property type="match status" value="1"/>
</dbReference>
<dbReference type="PANTHER" id="PTHR13696:SF96">
    <property type="entry name" value="COBQ_COBB_MIND_PARA NUCLEOTIDE BINDING DOMAIN-CONTAINING PROTEIN"/>
    <property type="match status" value="1"/>
</dbReference>
<dbReference type="RefSeq" id="WP_198878051.1">
    <property type="nucleotide sequence ID" value="NZ_JAEKMH010000006.1"/>
</dbReference>
<dbReference type="Gene3D" id="3.40.50.300">
    <property type="entry name" value="P-loop containing nucleotide triphosphate hydrolases"/>
    <property type="match status" value="1"/>
</dbReference>
<name>A0A934IYN4_9HYPH</name>
<proteinExistence type="predicted"/>
<evidence type="ECO:0000259" key="1">
    <source>
        <dbReference type="Pfam" id="PF01656"/>
    </source>
</evidence>